<reference evidence="1 2" key="1">
    <citation type="submission" date="2023-07" db="EMBL/GenBank/DDBJ databases">
        <title>Sequencing the genomes of 1000 actinobacteria strains.</title>
        <authorList>
            <person name="Klenk H.-P."/>
        </authorList>
    </citation>
    <scope>NUCLEOTIDE SEQUENCE [LARGE SCALE GENOMIC DNA]</scope>
    <source>
        <strain evidence="1 2">DSM 46740</strain>
    </source>
</reference>
<name>A0ABT9QBB8_9ACTN</name>
<accession>A0ABT9QBB8</accession>
<dbReference type="EMBL" id="JAUSQU010000001">
    <property type="protein sequence ID" value="MDP9844076.1"/>
    <property type="molecule type" value="Genomic_DNA"/>
</dbReference>
<keyword evidence="2" id="KW-1185">Reference proteome</keyword>
<dbReference type="RefSeq" id="WP_307558663.1">
    <property type="nucleotide sequence ID" value="NZ_JAUSQU010000001.1"/>
</dbReference>
<dbReference type="Proteomes" id="UP001225356">
    <property type="component" value="Unassembled WGS sequence"/>
</dbReference>
<evidence type="ECO:0000313" key="2">
    <source>
        <dbReference type="Proteomes" id="UP001225356"/>
    </source>
</evidence>
<gene>
    <name evidence="1" type="ORF">J2853_003287</name>
</gene>
<organism evidence="1 2">
    <name type="scientific">Streptosporangium lutulentum</name>
    <dbReference type="NCBI Taxonomy" id="1461250"/>
    <lineage>
        <taxon>Bacteria</taxon>
        <taxon>Bacillati</taxon>
        <taxon>Actinomycetota</taxon>
        <taxon>Actinomycetes</taxon>
        <taxon>Streptosporangiales</taxon>
        <taxon>Streptosporangiaceae</taxon>
        <taxon>Streptosporangium</taxon>
    </lineage>
</organism>
<evidence type="ECO:0000313" key="1">
    <source>
        <dbReference type="EMBL" id="MDP9844076.1"/>
    </source>
</evidence>
<sequence>MANRFRGGGSYLYMSNGGTEVFVEVLTLAVSALASREWEFRFAALIAEQDQTAFGRGVVGFDLEDLDWGDAPAEHTTNKGFVVEVVDLALSRHRWDELGYDPPFVQDSLRRFRQMVKAFDPSTAVPEPRRFPVPEEVVAVSCVRHRVLSPLSYYRGCVFCGDDSLA</sequence>
<evidence type="ECO:0008006" key="3">
    <source>
        <dbReference type="Google" id="ProtNLM"/>
    </source>
</evidence>
<proteinExistence type="predicted"/>
<protein>
    <recommendedName>
        <fullName evidence="3">RES domain-containing protein</fullName>
    </recommendedName>
</protein>
<comment type="caution">
    <text evidence="1">The sequence shown here is derived from an EMBL/GenBank/DDBJ whole genome shotgun (WGS) entry which is preliminary data.</text>
</comment>